<accession>A0A8J3D412</accession>
<feature type="transmembrane region" description="Helical" evidence="1">
    <location>
        <begin position="52"/>
        <end position="72"/>
    </location>
</feature>
<dbReference type="Proteomes" id="UP000598271">
    <property type="component" value="Unassembled WGS sequence"/>
</dbReference>
<evidence type="ECO:0000256" key="1">
    <source>
        <dbReference type="SAM" id="Phobius"/>
    </source>
</evidence>
<feature type="transmembrane region" description="Helical" evidence="1">
    <location>
        <begin position="78"/>
        <end position="96"/>
    </location>
</feature>
<evidence type="ECO:0008006" key="4">
    <source>
        <dbReference type="Google" id="ProtNLM"/>
    </source>
</evidence>
<comment type="caution">
    <text evidence="2">The sequence shown here is derived from an EMBL/GenBank/DDBJ whole genome shotgun (WGS) entry which is preliminary data.</text>
</comment>
<feature type="transmembrane region" description="Helical" evidence="1">
    <location>
        <begin position="133"/>
        <end position="154"/>
    </location>
</feature>
<feature type="transmembrane region" description="Helical" evidence="1">
    <location>
        <begin position="200"/>
        <end position="220"/>
    </location>
</feature>
<name>A0A8J3D412_9BACT</name>
<evidence type="ECO:0000313" key="3">
    <source>
        <dbReference type="Proteomes" id="UP000598271"/>
    </source>
</evidence>
<dbReference type="EMBL" id="BMXF01000004">
    <property type="protein sequence ID" value="GHB79627.1"/>
    <property type="molecule type" value="Genomic_DNA"/>
</dbReference>
<keyword evidence="1" id="KW-0472">Membrane</keyword>
<organism evidence="2 3">
    <name type="scientific">Persicitalea jodogahamensis</name>
    <dbReference type="NCBI Taxonomy" id="402147"/>
    <lineage>
        <taxon>Bacteria</taxon>
        <taxon>Pseudomonadati</taxon>
        <taxon>Bacteroidota</taxon>
        <taxon>Cytophagia</taxon>
        <taxon>Cytophagales</taxon>
        <taxon>Spirosomataceae</taxon>
        <taxon>Persicitalea</taxon>
    </lineage>
</organism>
<proteinExistence type="predicted"/>
<sequence length="246" mass="28468">MPDNRTPINAWVTVILGLVVLGIYTLDHLLDNLKAEQPRTQRHSFIKQYEPIIWRLTLGSLLLAGCLSWLIPEPLWEFGLGMVAFVGLYLWGISRMKVKSHQQALKEPVTSLIYAAGVWGSTWYLGMEVSWESVWLGVIFYLITVQSLLLFSHFEAIKYREVFNLARWLQRKNTLRVLKIISLVILVVCLTICYLTEYHYVQRLSIILIAMTAAHYWMILNPEKVVTDERFRLAGELVFFLPGLVL</sequence>
<gene>
    <name evidence="2" type="ORF">GCM10007390_37140</name>
</gene>
<reference evidence="2 3" key="1">
    <citation type="journal article" date="2014" name="Int. J. Syst. Evol. Microbiol.">
        <title>Complete genome sequence of Corynebacterium casei LMG S-19264T (=DSM 44701T), isolated from a smear-ripened cheese.</title>
        <authorList>
            <consortium name="US DOE Joint Genome Institute (JGI-PGF)"/>
            <person name="Walter F."/>
            <person name="Albersmeier A."/>
            <person name="Kalinowski J."/>
            <person name="Ruckert C."/>
        </authorList>
    </citation>
    <scope>NUCLEOTIDE SEQUENCE [LARGE SCALE GENOMIC DNA]</scope>
    <source>
        <strain evidence="2 3">KCTC 12866</strain>
    </source>
</reference>
<evidence type="ECO:0000313" key="2">
    <source>
        <dbReference type="EMBL" id="GHB79627.1"/>
    </source>
</evidence>
<feature type="transmembrane region" description="Helical" evidence="1">
    <location>
        <begin position="108"/>
        <end position="127"/>
    </location>
</feature>
<dbReference type="AlphaFoldDB" id="A0A8J3D412"/>
<dbReference type="RefSeq" id="WP_189566060.1">
    <property type="nucleotide sequence ID" value="NZ_BMXF01000004.1"/>
</dbReference>
<keyword evidence="1" id="KW-1133">Transmembrane helix</keyword>
<protein>
    <recommendedName>
        <fullName evidence="4">UbiA prenyltransferase family protein</fullName>
    </recommendedName>
</protein>
<feature type="transmembrane region" description="Helical" evidence="1">
    <location>
        <begin position="175"/>
        <end position="194"/>
    </location>
</feature>
<keyword evidence="1" id="KW-0812">Transmembrane</keyword>
<keyword evidence="3" id="KW-1185">Reference proteome</keyword>
<feature type="transmembrane region" description="Helical" evidence="1">
    <location>
        <begin position="12"/>
        <end position="31"/>
    </location>
</feature>